<evidence type="ECO:0000256" key="1">
    <source>
        <dbReference type="SAM" id="MobiDB-lite"/>
    </source>
</evidence>
<feature type="compositionally biased region" description="Basic and acidic residues" evidence="1">
    <location>
        <begin position="60"/>
        <end position="78"/>
    </location>
</feature>
<feature type="compositionally biased region" description="Polar residues" evidence="1">
    <location>
        <begin position="105"/>
        <end position="114"/>
    </location>
</feature>
<name>A0A6J8DVI9_MYTCO</name>
<feature type="compositionally biased region" description="Acidic residues" evidence="1">
    <location>
        <begin position="79"/>
        <end position="89"/>
    </location>
</feature>
<feature type="compositionally biased region" description="Acidic residues" evidence="1">
    <location>
        <begin position="120"/>
        <end position="132"/>
    </location>
</feature>
<organism evidence="2 3">
    <name type="scientific">Mytilus coruscus</name>
    <name type="common">Sea mussel</name>
    <dbReference type="NCBI Taxonomy" id="42192"/>
    <lineage>
        <taxon>Eukaryota</taxon>
        <taxon>Metazoa</taxon>
        <taxon>Spiralia</taxon>
        <taxon>Lophotrochozoa</taxon>
        <taxon>Mollusca</taxon>
        <taxon>Bivalvia</taxon>
        <taxon>Autobranchia</taxon>
        <taxon>Pteriomorphia</taxon>
        <taxon>Mytilida</taxon>
        <taxon>Mytiloidea</taxon>
        <taxon>Mytilidae</taxon>
        <taxon>Mytilinae</taxon>
        <taxon>Mytilus</taxon>
    </lineage>
</organism>
<accession>A0A6J8DVI9</accession>
<dbReference type="EMBL" id="CACVKT020008079">
    <property type="protein sequence ID" value="CAC5412639.1"/>
    <property type="molecule type" value="Genomic_DNA"/>
</dbReference>
<evidence type="ECO:0000313" key="3">
    <source>
        <dbReference type="Proteomes" id="UP000507470"/>
    </source>
</evidence>
<keyword evidence="3" id="KW-1185">Reference proteome</keyword>
<sequence length="219" mass="24757">MMGYRTSEHESKTFSPADVLFGRELRLPLGVQFQLPDGSIAKNASEFVTKTKERFLQAYEVRNKSEDQHEITTPRDDTCTENDVDDEEQPTNRQPMGGLDINFPLTPSASPITNTREERLDEDVSNENEDETNNSFSEKQVEDLSEKESEDAVTDHGNLANETTPIFEEAHMDDAEQTTGTALRRSSKNRKNSNSLKILCLAMELINFVTFICNLCLLT</sequence>
<reference evidence="2 3" key="1">
    <citation type="submission" date="2020-06" db="EMBL/GenBank/DDBJ databases">
        <authorList>
            <person name="Li R."/>
            <person name="Bekaert M."/>
        </authorList>
    </citation>
    <scope>NUCLEOTIDE SEQUENCE [LARGE SCALE GENOMIC DNA]</scope>
    <source>
        <strain evidence="3">wild</strain>
    </source>
</reference>
<protein>
    <submittedName>
        <fullName evidence="2">Uncharacterized protein</fullName>
    </submittedName>
</protein>
<gene>
    <name evidence="2" type="ORF">MCOR_45629</name>
</gene>
<dbReference type="Proteomes" id="UP000507470">
    <property type="component" value="Unassembled WGS sequence"/>
</dbReference>
<evidence type="ECO:0000313" key="2">
    <source>
        <dbReference type="EMBL" id="CAC5412639.1"/>
    </source>
</evidence>
<dbReference type="AlphaFoldDB" id="A0A6J8DVI9"/>
<feature type="region of interest" description="Disordered" evidence="1">
    <location>
        <begin position="60"/>
        <end position="155"/>
    </location>
</feature>
<proteinExistence type="predicted"/>